<gene>
    <name evidence="1" type="ORF">LCGC14_0320300</name>
</gene>
<proteinExistence type="predicted"/>
<accession>A0A0F9U293</accession>
<dbReference type="EMBL" id="LAZR01000215">
    <property type="protein sequence ID" value="KKN81417.1"/>
    <property type="molecule type" value="Genomic_DNA"/>
</dbReference>
<protein>
    <submittedName>
        <fullName evidence="1">Uncharacterized protein</fullName>
    </submittedName>
</protein>
<sequence length="75" mass="8224">MATNNTGNYLNGAKAFPCESARYGVTAYADGAAFDLGQFDSIEAAQHESVAQIPSHYDRAVIYDRKRGHAIWKTN</sequence>
<reference evidence="1" key="1">
    <citation type="journal article" date="2015" name="Nature">
        <title>Complex archaea that bridge the gap between prokaryotes and eukaryotes.</title>
        <authorList>
            <person name="Spang A."/>
            <person name="Saw J.H."/>
            <person name="Jorgensen S.L."/>
            <person name="Zaremba-Niedzwiedzka K."/>
            <person name="Martijn J."/>
            <person name="Lind A.E."/>
            <person name="van Eijk R."/>
            <person name="Schleper C."/>
            <person name="Guy L."/>
            <person name="Ettema T.J."/>
        </authorList>
    </citation>
    <scope>NUCLEOTIDE SEQUENCE</scope>
</reference>
<evidence type="ECO:0000313" key="1">
    <source>
        <dbReference type="EMBL" id="KKN81417.1"/>
    </source>
</evidence>
<comment type="caution">
    <text evidence="1">The sequence shown here is derived from an EMBL/GenBank/DDBJ whole genome shotgun (WGS) entry which is preliminary data.</text>
</comment>
<organism evidence="1">
    <name type="scientific">marine sediment metagenome</name>
    <dbReference type="NCBI Taxonomy" id="412755"/>
    <lineage>
        <taxon>unclassified sequences</taxon>
        <taxon>metagenomes</taxon>
        <taxon>ecological metagenomes</taxon>
    </lineage>
</organism>
<dbReference type="AlphaFoldDB" id="A0A0F9U293"/>
<name>A0A0F9U293_9ZZZZ</name>